<keyword evidence="6" id="KW-1185">Reference proteome</keyword>
<protein>
    <submittedName>
        <fullName evidence="4">Uncharacterized protein</fullName>
    </submittedName>
</protein>
<dbReference type="PROSITE" id="PS50297">
    <property type="entry name" value="ANK_REP_REGION"/>
    <property type="match status" value="3"/>
</dbReference>
<dbReference type="AlphaFoldDB" id="A0A814AHV8"/>
<keyword evidence="2 3" id="KW-0040">ANK repeat</keyword>
<evidence type="ECO:0000256" key="1">
    <source>
        <dbReference type="ARBA" id="ARBA00022737"/>
    </source>
</evidence>
<evidence type="ECO:0000256" key="3">
    <source>
        <dbReference type="PROSITE-ProRule" id="PRU00023"/>
    </source>
</evidence>
<feature type="repeat" description="ANK" evidence="3">
    <location>
        <begin position="239"/>
        <end position="271"/>
    </location>
</feature>
<feature type="repeat" description="ANK" evidence="3">
    <location>
        <begin position="170"/>
        <end position="193"/>
    </location>
</feature>
<sequence>MTASSTLLKHPFKDKHHPVLLTIWNTKGDGRARIAKLKDLVDGGTTVNAQYDILHEQTGEPKAKVTPLIIACFEGDLDLIKFLLDNKADPNQTESEHNLTPIHVLCDAPYKGQTLTDRADLIHLMVKKGADVNHLDKHNMASIHKAVIHNHVDCTQALLEEKANPNIALEGDTALVIAARNGQSKILKLLLNNKETKIDVRNEHGGTVLHFAAAGMIDSPECVELLLGQGINVNIQDSKMNTPAMIACFFNKPRILTALINAGADITIKNNEGKDCHAVTVDRDVEDCKQIIENEFAKRK</sequence>
<dbReference type="SMART" id="SM00248">
    <property type="entry name" value="ANK"/>
    <property type="match status" value="7"/>
</dbReference>
<name>A0A814AHV8_9BILA</name>
<dbReference type="InterPro" id="IPR036770">
    <property type="entry name" value="Ankyrin_rpt-contain_sf"/>
</dbReference>
<dbReference type="Gene3D" id="1.25.40.20">
    <property type="entry name" value="Ankyrin repeat-containing domain"/>
    <property type="match status" value="2"/>
</dbReference>
<feature type="repeat" description="ANK" evidence="3">
    <location>
        <begin position="63"/>
        <end position="95"/>
    </location>
</feature>
<reference evidence="4" key="1">
    <citation type="submission" date="2021-02" db="EMBL/GenBank/DDBJ databases">
        <authorList>
            <person name="Nowell W R."/>
        </authorList>
    </citation>
    <scope>NUCLEOTIDE SEQUENCE</scope>
</reference>
<evidence type="ECO:0000313" key="6">
    <source>
        <dbReference type="Proteomes" id="UP000663829"/>
    </source>
</evidence>
<evidence type="ECO:0000256" key="2">
    <source>
        <dbReference type="ARBA" id="ARBA00023043"/>
    </source>
</evidence>
<dbReference type="InterPro" id="IPR002110">
    <property type="entry name" value="Ankyrin_rpt"/>
</dbReference>
<organism evidence="4 6">
    <name type="scientific">Didymodactylos carnosus</name>
    <dbReference type="NCBI Taxonomy" id="1234261"/>
    <lineage>
        <taxon>Eukaryota</taxon>
        <taxon>Metazoa</taxon>
        <taxon>Spiralia</taxon>
        <taxon>Gnathifera</taxon>
        <taxon>Rotifera</taxon>
        <taxon>Eurotatoria</taxon>
        <taxon>Bdelloidea</taxon>
        <taxon>Philodinida</taxon>
        <taxon>Philodinidae</taxon>
        <taxon>Didymodactylos</taxon>
    </lineage>
</organism>
<dbReference type="PROSITE" id="PS50088">
    <property type="entry name" value="ANK_REPEAT"/>
    <property type="match status" value="4"/>
</dbReference>
<dbReference type="Proteomes" id="UP000681722">
    <property type="component" value="Unassembled WGS sequence"/>
</dbReference>
<feature type="repeat" description="ANK" evidence="3">
    <location>
        <begin position="204"/>
        <end position="238"/>
    </location>
</feature>
<accession>A0A814AHV8</accession>
<dbReference type="OrthoDB" id="1577640at2759"/>
<evidence type="ECO:0000313" key="4">
    <source>
        <dbReference type="EMBL" id="CAF0912787.1"/>
    </source>
</evidence>
<comment type="caution">
    <text evidence="4">The sequence shown here is derived from an EMBL/GenBank/DDBJ whole genome shotgun (WGS) entry which is preliminary data.</text>
</comment>
<dbReference type="EMBL" id="CAJNOQ010001695">
    <property type="protein sequence ID" value="CAF0912787.1"/>
    <property type="molecule type" value="Genomic_DNA"/>
</dbReference>
<dbReference type="PANTHER" id="PTHR24173:SF74">
    <property type="entry name" value="ANKYRIN REPEAT DOMAIN-CONTAINING PROTEIN 16"/>
    <property type="match status" value="1"/>
</dbReference>
<proteinExistence type="predicted"/>
<evidence type="ECO:0000313" key="5">
    <source>
        <dbReference type="EMBL" id="CAF3693518.1"/>
    </source>
</evidence>
<dbReference type="PANTHER" id="PTHR24173">
    <property type="entry name" value="ANKYRIN REPEAT CONTAINING"/>
    <property type="match status" value="1"/>
</dbReference>
<dbReference type="Proteomes" id="UP000663829">
    <property type="component" value="Unassembled WGS sequence"/>
</dbReference>
<gene>
    <name evidence="4" type="ORF">GPM918_LOCUS9236</name>
    <name evidence="5" type="ORF">SRO942_LOCUS9237</name>
</gene>
<dbReference type="Pfam" id="PF00023">
    <property type="entry name" value="Ank"/>
    <property type="match status" value="3"/>
</dbReference>
<dbReference type="EMBL" id="CAJOBC010001695">
    <property type="protein sequence ID" value="CAF3693518.1"/>
    <property type="molecule type" value="Genomic_DNA"/>
</dbReference>
<dbReference type="SUPFAM" id="SSF48403">
    <property type="entry name" value="Ankyrin repeat"/>
    <property type="match status" value="1"/>
</dbReference>
<keyword evidence="1" id="KW-0677">Repeat</keyword>
<dbReference type="Pfam" id="PF12796">
    <property type="entry name" value="Ank_2"/>
    <property type="match status" value="1"/>
</dbReference>